<evidence type="ECO:0000256" key="1">
    <source>
        <dbReference type="ARBA" id="ARBA00001933"/>
    </source>
</evidence>
<evidence type="ECO:0000259" key="4">
    <source>
        <dbReference type="Pfam" id="PF00155"/>
    </source>
</evidence>
<dbReference type="PANTHER" id="PTHR42832">
    <property type="entry name" value="AMINO ACID AMINOTRANSFERASE"/>
    <property type="match status" value="1"/>
</dbReference>
<dbReference type="NCBIfam" id="NF005977">
    <property type="entry name" value="PRK08068.1"/>
    <property type="match status" value="1"/>
</dbReference>
<dbReference type="CDD" id="cd00609">
    <property type="entry name" value="AAT_like"/>
    <property type="match status" value="1"/>
</dbReference>
<feature type="domain" description="Aminotransferase class I/classII large" evidence="4">
    <location>
        <begin position="68"/>
        <end position="417"/>
    </location>
</feature>
<comment type="caution">
    <text evidence="5">The sequence shown here is derived from an EMBL/GenBank/DDBJ whole genome shotgun (WGS) entry which is preliminary data.</text>
</comment>
<reference evidence="6" key="1">
    <citation type="journal article" date="2019" name="Int. J. Syst. Evol. Microbiol.">
        <title>The Global Catalogue of Microorganisms (GCM) 10K type strain sequencing project: providing services to taxonomists for standard genome sequencing and annotation.</title>
        <authorList>
            <consortium name="The Broad Institute Genomics Platform"/>
            <consortium name="The Broad Institute Genome Sequencing Center for Infectious Disease"/>
            <person name="Wu L."/>
            <person name="Ma J."/>
        </authorList>
    </citation>
    <scope>NUCLEOTIDE SEQUENCE [LARGE SCALE GENOMIC DNA]</scope>
    <source>
        <strain evidence="6">TISTR 2241</strain>
    </source>
</reference>
<dbReference type="Gene3D" id="3.90.1150.10">
    <property type="entry name" value="Aspartate Aminotransferase, domain 1"/>
    <property type="match status" value="1"/>
</dbReference>
<dbReference type="Proteomes" id="UP001597458">
    <property type="component" value="Unassembled WGS sequence"/>
</dbReference>
<dbReference type="PANTHER" id="PTHR42832:SF3">
    <property type="entry name" value="L-GLUTAMINE--4-(METHYLSULFANYL)-2-OXOBUTANOATE AMINOTRANSFERASE"/>
    <property type="match status" value="1"/>
</dbReference>
<dbReference type="GO" id="GO:0008483">
    <property type="term" value="F:transaminase activity"/>
    <property type="evidence" value="ECO:0007669"/>
    <property type="project" value="UniProtKB-KW"/>
</dbReference>
<dbReference type="InterPro" id="IPR050881">
    <property type="entry name" value="LL-DAP_aminotransferase"/>
</dbReference>
<evidence type="ECO:0000313" key="5">
    <source>
        <dbReference type="EMBL" id="MFD2618481.1"/>
    </source>
</evidence>
<sequence>MYKDRMIFDSLYDKIGLNQSELLSSSLFYESGECNLDFPQSDALNRLPKQFFAGLVQKVNRVIAEGHDVINLGQGNPDQPTPDHIVEALKGSAGNPEYHKYSPFQGFSFLKQAISTFYKREYDVDIDPKSEVAILFGSKTGLVEITQCLLNPGETVLMPDPGYPDYLSGMAMANVNIEFMPLLEKNAFLPDYGQLSDDILNKAKLMFLNYPNNPTSATASNEFFEQTIEVAKARKICVVHDFAYGAIGFDGEKPRSFLQTKGAKEVGVEMYTLSKTYNMAGWRVGFALGNKSVIKALNLVQDHYYVSLFGAIQKASAEALLGPQDCVDELVARYETRRNAFMDAIHEIGWKAEAPKGSFFVWLPVPEGFTSESFADLLLEKAHVMVAPGIGFGKMGEGYVRVGLLNEPDRLVEAAKRIGALHLFKKPVK</sequence>
<evidence type="ECO:0000256" key="3">
    <source>
        <dbReference type="ARBA" id="ARBA00022679"/>
    </source>
</evidence>
<gene>
    <name evidence="5" type="ORF">ACFSTF_14325</name>
</gene>
<dbReference type="InterPro" id="IPR015422">
    <property type="entry name" value="PyrdxlP-dep_Trfase_small"/>
</dbReference>
<dbReference type="InterPro" id="IPR015421">
    <property type="entry name" value="PyrdxlP-dep_Trfase_major"/>
</dbReference>
<dbReference type="EMBL" id="JBHUMR010000015">
    <property type="protein sequence ID" value="MFD2618481.1"/>
    <property type="molecule type" value="Genomic_DNA"/>
</dbReference>
<dbReference type="SUPFAM" id="SSF53383">
    <property type="entry name" value="PLP-dependent transferases"/>
    <property type="match status" value="1"/>
</dbReference>
<dbReference type="Gene3D" id="3.40.640.10">
    <property type="entry name" value="Type I PLP-dependent aspartate aminotransferase-like (Major domain)"/>
    <property type="match status" value="1"/>
</dbReference>
<protein>
    <submittedName>
        <fullName evidence="5">Pyridoxal phosphate-dependent aminotransferase</fullName>
    </submittedName>
</protein>
<dbReference type="Pfam" id="PF00155">
    <property type="entry name" value="Aminotran_1_2"/>
    <property type="match status" value="1"/>
</dbReference>
<comment type="cofactor">
    <cofactor evidence="1">
        <name>pyridoxal 5'-phosphate</name>
        <dbReference type="ChEBI" id="CHEBI:597326"/>
    </cofactor>
</comment>
<dbReference type="InterPro" id="IPR015424">
    <property type="entry name" value="PyrdxlP-dep_Trfase"/>
</dbReference>
<accession>A0ABW5PU98</accession>
<name>A0ABW5PU98_9BACI</name>
<evidence type="ECO:0000313" key="6">
    <source>
        <dbReference type="Proteomes" id="UP001597458"/>
    </source>
</evidence>
<keyword evidence="2 5" id="KW-0032">Aminotransferase</keyword>
<keyword evidence="3" id="KW-0808">Transferase</keyword>
<proteinExistence type="predicted"/>
<dbReference type="InterPro" id="IPR004839">
    <property type="entry name" value="Aminotransferase_I/II_large"/>
</dbReference>
<evidence type="ECO:0000256" key="2">
    <source>
        <dbReference type="ARBA" id="ARBA00022576"/>
    </source>
</evidence>
<keyword evidence="6" id="KW-1185">Reference proteome</keyword>
<organism evidence="5 6">
    <name type="scientific">Terrilactibacillus laevilacticus</name>
    <dbReference type="NCBI Taxonomy" id="1380157"/>
    <lineage>
        <taxon>Bacteria</taxon>
        <taxon>Bacillati</taxon>
        <taxon>Bacillota</taxon>
        <taxon>Bacilli</taxon>
        <taxon>Bacillales</taxon>
        <taxon>Bacillaceae</taxon>
        <taxon>Terrilactibacillus</taxon>
    </lineage>
</organism>